<dbReference type="EMBL" id="JAACJJ010000028">
    <property type="protein sequence ID" value="KAF5321964.1"/>
    <property type="molecule type" value="Genomic_DNA"/>
</dbReference>
<evidence type="ECO:0000256" key="1">
    <source>
        <dbReference type="SAM" id="MobiDB-lite"/>
    </source>
</evidence>
<proteinExistence type="predicted"/>
<sequence>MGILNLFYSATSTRVGTVTGKTEIATESTSLAIIASTPEAAKSLNLEDKEKHVPIAIAPVLTQDSAVEVKPNPASSPTKNARRFSIRALPFARKLHVDHKPALSTAQEHDKRALAIQASTKRVMKEKELSKADKRAKEGALNVRAIIIGPTTPASPKLSTDQAKPQLNKVKSQLTQAKSANRLILQLRQLPANDQVPDDKSHSQKGPIHAVCLEHPDAEEHQLHFEKLCQPNSSNSPAFAGVVTAPFDAITEAFRDMKLIDLVNSPDFGLGQPGDGEGILAGAVPTAETVINGIKQITPELMALGYATGRAITPDHSGIHPPTDRMSVLTYWWGFELLLPPPSLEYLSRAHSVSGALINFLSAVALVNNGVREILPFIRYIAQFVDFEFSAIKKQDLGDGVVCAATWIIPAALVPRPWDFPPSPHAQAKEEVPVESPSQPPTIISPIPEKPNTYSLSDTVTTDTA</sequence>
<accession>A0A8H5BEN7</accession>
<comment type="caution">
    <text evidence="2">The sequence shown here is derived from an EMBL/GenBank/DDBJ whole genome shotgun (WGS) entry which is preliminary data.</text>
</comment>
<feature type="compositionally biased region" description="Low complexity" evidence="1">
    <location>
        <begin position="434"/>
        <end position="447"/>
    </location>
</feature>
<dbReference type="Proteomes" id="UP000567179">
    <property type="component" value="Unassembled WGS sequence"/>
</dbReference>
<evidence type="ECO:0000313" key="2">
    <source>
        <dbReference type="EMBL" id="KAF5321964.1"/>
    </source>
</evidence>
<reference evidence="2 3" key="1">
    <citation type="journal article" date="2020" name="ISME J.">
        <title>Uncovering the hidden diversity of litter-decomposition mechanisms in mushroom-forming fungi.</title>
        <authorList>
            <person name="Floudas D."/>
            <person name="Bentzer J."/>
            <person name="Ahren D."/>
            <person name="Johansson T."/>
            <person name="Persson P."/>
            <person name="Tunlid A."/>
        </authorList>
    </citation>
    <scope>NUCLEOTIDE SEQUENCE [LARGE SCALE GENOMIC DNA]</scope>
    <source>
        <strain evidence="2 3">CBS 101986</strain>
    </source>
</reference>
<dbReference type="AlphaFoldDB" id="A0A8H5BEN7"/>
<feature type="region of interest" description="Disordered" evidence="1">
    <location>
        <begin position="424"/>
        <end position="465"/>
    </location>
</feature>
<organism evidence="2 3">
    <name type="scientific">Psilocybe cf. subviscida</name>
    <dbReference type="NCBI Taxonomy" id="2480587"/>
    <lineage>
        <taxon>Eukaryota</taxon>
        <taxon>Fungi</taxon>
        <taxon>Dikarya</taxon>
        <taxon>Basidiomycota</taxon>
        <taxon>Agaricomycotina</taxon>
        <taxon>Agaricomycetes</taxon>
        <taxon>Agaricomycetidae</taxon>
        <taxon>Agaricales</taxon>
        <taxon>Agaricineae</taxon>
        <taxon>Strophariaceae</taxon>
        <taxon>Psilocybe</taxon>
    </lineage>
</organism>
<evidence type="ECO:0000313" key="3">
    <source>
        <dbReference type="Proteomes" id="UP000567179"/>
    </source>
</evidence>
<keyword evidence="3" id="KW-1185">Reference proteome</keyword>
<feature type="compositionally biased region" description="Polar residues" evidence="1">
    <location>
        <begin position="452"/>
        <end position="465"/>
    </location>
</feature>
<name>A0A8H5BEN7_9AGAR</name>
<gene>
    <name evidence="2" type="ORF">D9619_001817</name>
</gene>
<protein>
    <submittedName>
        <fullName evidence="2">Uncharacterized protein</fullName>
    </submittedName>
</protein>
<dbReference type="OrthoDB" id="2434934at2759"/>